<proteinExistence type="predicted"/>
<dbReference type="EMBL" id="JACNIG010000099">
    <property type="protein sequence ID" value="MBC8430989.1"/>
    <property type="molecule type" value="Genomic_DNA"/>
</dbReference>
<protein>
    <submittedName>
        <fullName evidence="1">Uncharacterized protein</fullName>
    </submittedName>
</protein>
<sequence length="103" mass="11844">MTPEEFRAIMAYLRERVHLGTQEAKSPVVITFHAPTEEEMMDAGLNAEGVKRILRVPWWEDMVADIVETPDYCDPGDSPQQVLEYAKDVVSDYIRKRFTLNGE</sequence>
<gene>
    <name evidence="1" type="ORF">H8D96_03620</name>
</gene>
<comment type="caution">
    <text evidence="1">The sequence shown here is derived from an EMBL/GenBank/DDBJ whole genome shotgun (WGS) entry which is preliminary data.</text>
</comment>
<dbReference type="Proteomes" id="UP000605201">
    <property type="component" value="Unassembled WGS sequence"/>
</dbReference>
<dbReference type="AlphaFoldDB" id="A0A8J6NW99"/>
<evidence type="ECO:0000313" key="2">
    <source>
        <dbReference type="Proteomes" id="UP000605201"/>
    </source>
</evidence>
<name>A0A8J6NW99_9BACT</name>
<reference evidence="1 2" key="1">
    <citation type="submission" date="2020-08" db="EMBL/GenBank/DDBJ databases">
        <title>Bridging the membrane lipid divide: bacteria of the FCB group superphylum have the potential to synthesize archaeal ether lipids.</title>
        <authorList>
            <person name="Villanueva L."/>
            <person name="Von Meijenfeldt F.A.B."/>
            <person name="Westbye A.B."/>
            <person name="Yadav S."/>
            <person name="Hopmans E.C."/>
            <person name="Dutilh B.E."/>
            <person name="Sinninghe Damste J.S."/>
        </authorList>
    </citation>
    <scope>NUCLEOTIDE SEQUENCE [LARGE SCALE GENOMIC DNA]</scope>
    <source>
        <strain evidence="1">NIOZ-UU17</strain>
    </source>
</reference>
<evidence type="ECO:0000313" key="1">
    <source>
        <dbReference type="EMBL" id="MBC8430989.1"/>
    </source>
</evidence>
<accession>A0A8J6NW99</accession>
<organism evidence="1 2">
    <name type="scientific">Candidatus Desulfatibia vada</name>
    <dbReference type="NCBI Taxonomy" id="2841696"/>
    <lineage>
        <taxon>Bacteria</taxon>
        <taxon>Pseudomonadati</taxon>
        <taxon>Thermodesulfobacteriota</taxon>
        <taxon>Desulfobacteria</taxon>
        <taxon>Desulfobacterales</taxon>
        <taxon>Desulfobacterales incertae sedis</taxon>
        <taxon>Candidatus Desulfatibia</taxon>
    </lineage>
</organism>